<dbReference type="EMBL" id="CP002505">
    <property type="protein sequence ID" value="ADW75489.1"/>
    <property type="molecule type" value="Genomic_DNA"/>
</dbReference>
<dbReference type="eggNOG" id="ENOG50318PB">
    <property type="taxonomic scope" value="Bacteria"/>
</dbReference>
<protein>
    <submittedName>
        <fullName evidence="1">Uncharacterized protein</fullName>
    </submittedName>
</protein>
<dbReference type="Proteomes" id="UP000007257">
    <property type="component" value="Chromosome"/>
</dbReference>
<sequence length="116" mass="13591">MLPSEKEWIENHVLDLYKDELMRFDKDGNYLKVVTSNHWVDGFLYKHSLFDYDGDLVDTFENITFMSGRYYKFQYSFRNGSVNSGVLSSLTPSIMKTNYSYEFNVGLAKKSCSHPQ</sequence>
<proteinExistence type="predicted"/>
<dbReference type="RefSeq" id="WP_013577178.1">
    <property type="nucleotide sequence ID" value="NC_015061.1"/>
</dbReference>
<dbReference type="HOGENOM" id="CLU_2094825_0_0_6"/>
<evidence type="ECO:0000313" key="1">
    <source>
        <dbReference type="EMBL" id="ADW75489.1"/>
    </source>
</evidence>
<evidence type="ECO:0000313" key="2">
    <source>
        <dbReference type="Proteomes" id="UP000007257"/>
    </source>
</evidence>
<dbReference type="KEGG" id="rah:Rahaq_3900"/>
<name>A0A0H3FDW2_RAHSY</name>
<organism evidence="1 2">
    <name type="scientific">Rahnella sp. (strain Y9602)</name>
    <dbReference type="NCBI Taxonomy" id="2703885"/>
    <lineage>
        <taxon>Bacteria</taxon>
        <taxon>Pseudomonadati</taxon>
        <taxon>Pseudomonadota</taxon>
        <taxon>Gammaproteobacteria</taxon>
        <taxon>Enterobacterales</taxon>
        <taxon>Yersiniaceae</taxon>
        <taxon>Rahnella</taxon>
    </lineage>
</organism>
<reference evidence="2" key="1">
    <citation type="submission" date="2011-01" db="EMBL/GenBank/DDBJ databases">
        <title>Complete sequence of chromosome of Rahnella sp. Y9602.</title>
        <authorList>
            <consortium name="US DOE Joint Genome Institute"/>
            <person name="Lucas S."/>
            <person name="Copeland A."/>
            <person name="Lapidus A."/>
            <person name="Cheng J.-F."/>
            <person name="Goodwin L."/>
            <person name="Pitluck S."/>
            <person name="Lu M."/>
            <person name="Detter J.C."/>
            <person name="Han C."/>
            <person name="Tapia R."/>
            <person name="Land M."/>
            <person name="Hauser L."/>
            <person name="Kyrpides N."/>
            <person name="Ivanova N."/>
            <person name="Ovchinnikova G."/>
            <person name="Pagani I."/>
            <person name="Sobecky P.A."/>
            <person name="Martinez R.J."/>
            <person name="Woyke T."/>
        </authorList>
    </citation>
    <scope>NUCLEOTIDE SEQUENCE [LARGE SCALE GENOMIC DNA]</scope>
    <source>
        <strain evidence="2">Y9602</strain>
    </source>
</reference>
<reference evidence="1 2" key="2">
    <citation type="journal article" date="2012" name="J. Bacteriol.">
        <title>Complete Genome Sequence of Rahnella sp. Strain Y9602, a Gammaproteobacterium Isolate from Metal- and Radionuclide-Contaminated Soil.</title>
        <authorList>
            <person name="Martinez R.J."/>
            <person name="Bruce D."/>
            <person name="Detter C."/>
            <person name="Goodwin L.A."/>
            <person name="Han J."/>
            <person name="Han C.S."/>
            <person name="Held B."/>
            <person name="Land M.L."/>
            <person name="Mikhailova N."/>
            <person name="Nolan M."/>
            <person name="Pennacchio L."/>
            <person name="Pitluck S."/>
            <person name="Tapia R."/>
            <person name="Woyke T."/>
            <person name="Sobecky P.A."/>
        </authorList>
    </citation>
    <scope>NUCLEOTIDE SEQUENCE [LARGE SCALE GENOMIC DNA]</scope>
    <source>
        <strain evidence="1 2">Y9602</strain>
    </source>
</reference>
<dbReference type="AlphaFoldDB" id="A0A0H3FDW2"/>
<gene>
    <name evidence="1" type="ordered locus">Rahaq_3900</name>
</gene>
<accession>A0A0H3FDW2</accession>